<evidence type="ECO:0000313" key="1">
    <source>
        <dbReference type="EMBL" id="KLV05080.1"/>
    </source>
</evidence>
<organism evidence="1 2">
    <name type="scientific">Photobacterium aquae</name>
    <dbReference type="NCBI Taxonomy" id="1195763"/>
    <lineage>
        <taxon>Bacteria</taxon>
        <taxon>Pseudomonadati</taxon>
        <taxon>Pseudomonadota</taxon>
        <taxon>Gammaproteobacteria</taxon>
        <taxon>Vibrionales</taxon>
        <taxon>Vibrionaceae</taxon>
        <taxon>Photobacterium</taxon>
    </lineage>
</organism>
<reference evidence="1 2" key="1">
    <citation type="submission" date="2015-05" db="EMBL/GenBank/DDBJ databases">
        <title>Photobacterium galathea sp. nov.</title>
        <authorList>
            <person name="Machado H."/>
            <person name="Gram L."/>
        </authorList>
    </citation>
    <scope>NUCLEOTIDE SEQUENCE [LARGE SCALE GENOMIC DNA]</scope>
    <source>
        <strain evidence="1 2">CGMCC 1.12159</strain>
    </source>
</reference>
<accession>A0A0J1GZT7</accession>
<evidence type="ECO:0000313" key="2">
    <source>
        <dbReference type="Proteomes" id="UP000036097"/>
    </source>
</evidence>
<dbReference type="EMBL" id="LDOT01000016">
    <property type="protein sequence ID" value="KLV05080.1"/>
    <property type="molecule type" value="Genomic_DNA"/>
</dbReference>
<proteinExistence type="predicted"/>
<protein>
    <submittedName>
        <fullName evidence="1">Uncharacterized protein</fullName>
    </submittedName>
</protein>
<sequence length="77" mass="8910">MPQSAVNELARQVCNELARVRDIGEGEDDMDLDRLKEIQDEKQARLNKLRSKLLLLATDPGAEKKYWSYAKDHCHEL</sequence>
<dbReference type="AlphaFoldDB" id="A0A0J1GZT7"/>
<gene>
    <name evidence="1" type="ORF">ABT56_12820</name>
</gene>
<comment type="caution">
    <text evidence="1">The sequence shown here is derived from an EMBL/GenBank/DDBJ whole genome shotgun (WGS) entry which is preliminary data.</text>
</comment>
<keyword evidence="2" id="KW-1185">Reference proteome</keyword>
<dbReference type="PATRIC" id="fig|1195763.3.peg.2711"/>
<name>A0A0J1GZT7_9GAMM</name>
<dbReference type="RefSeq" id="WP_047879283.1">
    <property type="nucleotide sequence ID" value="NZ_LDOT01000016.1"/>
</dbReference>
<dbReference type="Proteomes" id="UP000036097">
    <property type="component" value="Unassembled WGS sequence"/>
</dbReference>